<accession>A0ABV6DLC4</accession>
<gene>
    <name evidence="1" type="ORF">ACFFK0_13405</name>
</gene>
<evidence type="ECO:0000313" key="2">
    <source>
        <dbReference type="Proteomes" id="UP001589776"/>
    </source>
</evidence>
<dbReference type="EMBL" id="JBHLWN010000051">
    <property type="protein sequence ID" value="MFC0213440.1"/>
    <property type="molecule type" value="Genomic_DNA"/>
</dbReference>
<organism evidence="1 2">
    <name type="scientific">Paenibacillus chartarius</name>
    <dbReference type="NCBI Taxonomy" id="747481"/>
    <lineage>
        <taxon>Bacteria</taxon>
        <taxon>Bacillati</taxon>
        <taxon>Bacillota</taxon>
        <taxon>Bacilli</taxon>
        <taxon>Bacillales</taxon>
        <taxon>Paenibacillaceae</taxon>
        <taxon>Paenibacillus</taxon>
    </lineage>
</organism>
<sequence length="70" mass="7755">MLPACRNGNLTLELNYATLDESAEALHPLWLCQSDGQGCSESIELTLEQAKWLKEALGLYTKMLSSRLGQ</sequence>
<proteinExistence type="predicted"/>
<reference evidence="1 2" key="1">
    <citation type="submission" date="2024-09" db="EMBL/GenBank/DDBJ databases">
        <authorList>
            <person name="Sun Q."/>
            <person name="Mori K."/>
        </authorList>
    </citation>
    <scope>NUCLEOTIDE SEQUENCE [LARGE SCALE GENOMIC DNA]</scope>
    <source>
        <strain evidence="1 2">CCM 7759</strain>
    </source>
</reference>
<comment type="caution">
    <text evidence="1">The sequence shown here is derived from an EMBL/GenBank/DDBJ whole genome shotgun (WGS) entry which is preliminary data.</text>
</comment>
<protein>
    <submittedName>
        <fullName evidence="1">Uncharacterized protein</fullName>
    </submittedName>
</protein>
<name>A0ABV6DLC4_9BACL</name>
<dbReference type="Proteomes" id="UP001589776">
    <property type="component" value="Unassembled WGS sequence"/>
</dbReference>
<evidence type="ECO:0000313" key="1">
    <source>
        <dbReference type="EMBL" id="MFC0213440.1"/>
    </source>
</evidence>
<keyword evidence="2" id="KW-1185">Reference proteome</keyword>
<dbReference type="RefSeq" id="WP_377470755.1">
    <property type="nucleotide sequence ID" value="NZ_JBHLWN010000051.1"/>
</dbReference>